<gene>
    <name evidence="4" type="ORF">THAOC_30471</name>
</gene>
<dbReference type="AlphaFoldDB" id="K0RUY1"/>
<dbReference type="OrthoDB" id="446809at2759"/>
<evidence type="ECO:0000313" key="5">
    <source>
        <dbReference type="Proteomes" id="UP000266841"/>
    </source>
</evidence>
<sequence length="394" mass="43224">MQAEGMIKWAIIGLGDVVAVKSGPPFWKCEGSTLIGVMRRTPGGARRWIEENDSKLPAEVAGFDSIRSMMEDIGGDIDGVYIASPPGSHLDNVLEVVSCIDAGLTNNLKGIYIEKPCGRCAFETRSMAEELLQRNVTFFPAYVSRAHERTQVLRKLLLEDKVLGDKVLSVQYTQIGSSFARGLQGVGDAIPWRLNAEYSGGGLILDMGCHILDRIDYLFGPISVKHREVHRKGGSSNSVYPSVEDYVWMTGTIGECNWSSVDSYGATLECMWDFSPGNHDEKDELIITGESGSVRMAGMGAGLPIEVYDAENKLIRTLEFENPEHSAQPLIQAVVNEMRNVDTTSDGSLVRSPAKSANAARTADVLDAILGDYYGGRFDEFWERESSWPGLRLA</sequence>
<feature type="domain" description="GFO/IDH/MocA-like oxidoreductase" evidence="3">
    <location>
        <begin position="185"/>
        <end position="294"/>
    </location>
</feature>
<evidence type="ECO:0000256" key="2">
    <source>
        <dbReference type="ARBA" id="ARBA00023002"/>
    </source>
</evidence>
<dbReference type="InterPro" id="IPR050463">
    <property type="entry name" value="Gfo/Idh/MocA_oxidrdct_glycsds"/>
</dbReference>
<accession>K0RUY1</accession>
<organism evidence="4 5">
    <name type="scientific">Thalassiosira oceanica</name>
    <name type="common">Marine diatom</name>
    <dbReference type="NCBI Taxonomy" id="159749"/>
    <lineage>
        <taxon>Eukaryota</taxon>
        <taxon>Sar</taxon>
        <taxon>Stramenopiles</taxon>
        <taxon>Ochrophyta</taxon>
        <taxon>Bacillariophyta</taxon>
        <taxon>Coscinodiscophyceae</taxon>
        <taxon>Thalassiosirophycidae</taxon>
        <taxon>Thalassiosirales</taxon>
        <taxon>Thalassiosiraceae</taxon>
        <taxon>Thalassiosira</taxon>
    </lineage>
</organism>
<evidence type="ECO:0000313" key="4">
    <source>
        <dbReference type="EMBL" id="EJK50527.1"/>
    </source>
</evidence>
<comment type="caution">
    <text evidence="4">The sequence shown here is derived from an EMBL/GenBank/DDBJ whole genome shotgun (WGS) entry which is preliminary data.</text>
</comment>
<dbReference type="InterPro" id="IPR036291">
    <property type="entry name" value="NAD(P)-bd_dom_sf"/>
</dbReference>
<protein>
    <recommendedName>
        <fullName evidence="3">GFO/IDH/MocA-like oxidoreductase domain-containing protein</fullName>
    </recommendedName>
</protein>
<dbReference type="eggNOG" id="ENOG502SZXX">
    <property type="taxonomic scope" value="Eukaryota"/>
</dbReference>
<dbReference type="Proteomes" id="UP000266841">
    <property type="component" value="Unassembled WGS sequence"/>
</dbReference>
<dbReference type="GO" id="GO:0016491">
    <property type="term" value="F:oxidoreductase activity"/>
    <property type="evidence" value="ECO:0007669"/>
    <property type="project" value="UniProtKB-KW"/>
</dbReference>
<dbReference type="OMA" id="CHILDRI"/>
<dbReference type="SUPFAM" id="SSF55347">
    <property type="entry name" value="Glyceraldehyde-3-phosphate dehydrogenase-like, C-terminal domain"/>
    <property type="match status" value="1"/>
</dbReference>
<dbReference type="SUPFAM" id="SSF51735">
    <property type="entry name" value="NAD(P)-binding Rossmann-fold domains"/>
    <property type="match status" value="1"/>
</dbReference>
<evidence type="ECO:0000256" key="1">
    <source>
        <dbReference type="ARBA" id="ARBA00010928"/>
    </source>
</evidence>
<dbReference type="PANTHER" id="PTHR43818:SF11">
    <property type="entry name" value="BCDNA.GH03377"/>
    <property type="match status" value="1"/>
</dbReference>
<reference evidence="4 5" key="1">
    <citation type="journal article" date="2012" name="Genome Biol.">
        <title>Genome and low-iron response of an oceanic diatom adapted to chronic iron limitation.</title>
        <authorList>
            <person name="Lommer M."/>
            <person name="Specht M."/>
            <person name="Roy A.S."/>
            <person name="Kraemer L."/>
            <person name="Andreson R."/>
            <person name="Gutowska M.A."/>
            <person name="Wolf J."/>
            <person name="Bergner S.V."/>
            <person name="Schilhabel M.B."/>
            <person name="Klostermeier U.C."/>
            <person name="Beiko R.G."/>
            <person name="Rosenstiel P."/>
            <person name="Hippler M."/>
            <person name="Laroche J."/>
        </authorList>
    </citation>
    <scope>NUCLEOTIDE SEQUENCE [LARGE SCALE GENOMIC DNA]</scope>
    <source>
        <strain evidence="4 5">CCMP1005</strain>
    </source>
</reference>
<dbReference type="PANTHER" id="PTHR43818">
    <property type="entry name" value="BCDNA.GH03377"/>
    <property type="match status" value="1"/>
</dbReference>
<proteinExistence type="inferred from homology"/>
<keyword evidence="5" id="KW-1185">Reference proteome</keyword>
<comment type="similarity">
    <text evidence="1">Belongs to the Gfo/Idh/MocA family.</text>
</comment>
<dbReference type="Gene3D" id="3.40.50.720">
    <property type="entry name" value="NAD(P)-binding Rossmann-like Domain"/>
    <property type="match status" value="1"/>
</dbReference>
<keyword evidence="2" id="KW-0560">Oxidoreductase</keyword>
<evidence type="ECO:0000259" key="3">
    <source>
        <dbReference type="Pfam" id="PF22725"/>
    </source>
</evidence>
<dbReference type="InterPro" id="IPR055170">
    <property type="entry name" value="GFO_IDH_MocA-like_dom"/>
</dbReference>
<dbReference type="EMBL" id="AGNL01043502">
    <property type="protein sequence ID" value="EJK50527.1"/>
    <property type="molecule type" value="Genomic_DNA"/>
</dbReference>
<dbReference type="Gene3D" id="3.30.360.10">
    <property type="entry name" value="Dihydrodipicolinate Reductase, domain 2"/>
    <property type="match status" value="1"/>
</dbReference>
<dbReference type="Pfam" id="PF22725">
    <property type="entry name" value="GFO_IDH_MocA_C3"/>
    <property type="match status" value="1"/>
</dbReference>
<name>K0RUY1_THAOC</name>